<gene>
    <name evidence="10" type="ORF">SAMN05192539_104321</name>
</gene>
<keyword evidence="5" id="KW-0862">Zinc</keyword>
<dbReference type="Gene3D" id="2.170.150.20">
    <property type="entry name" value="Peptide methionine sulfoxide reductase"/>
    <property type="match status" value="1"/>
</dbReference>
<accession>A0A1H7EET4</accession>
<dbReference type="PANTHER" id="PTHR10173:SF57">
    <property type="entry name" value="PEPTIDE-METHIONINE (R)-S-OXIDE REDUCTASE"/>
    <property type="match status" value="1"/>
</dbReference>
<dbReference type="InterPro" id="IPR028427">
    <property type="entry name" value="Met_Sox_Rdtase_MsrB"/>
</dbReference>
<evidence type="ECO:0000313" key="10">
    <source>
        <dbReference type="EMBL" id="SEK09155.1"/>
    </source>
</evidence>
<comment type="cofactor">
    <cofactor evidence="1">
        <name>Zn(2+)</name>
        <dbReference type="ChEBI" id="CHEBI:29105"/>
    </cofactor>
</comment>
<dbReference type="GO" id="GO:0046872">
    <property type="term" value="F:metal ion binding"/>
    <property type="evidence" value="ECO:0007669"/>
    <property type="project" value="UniProtKB-KW"/>
</dbReference>
<evidence type="ECO:0000256" key="3">
    <source>
        <dbReference type="ARBA" id="ARBA00012499"/>
    </source>
</evidence>
<feature type="signal peptide" evidence="8">
    <location>
        <begin position="1"/>
        <end position="28"/>
    </location>
</feature>
<dbReference type="GO" id="GO:0030091">
    <property type="term" value="P:protein repair"/>
    <property type="evidence" value="ECO:0007669"/>
    <property type="project" value="InterPro"/>
</dbReference>
<sequence>MKSRRQFMLSGGSALAALAALTQWRAFAADTAHAGDAASGTSGRFEVAHSDAQWRQMLTPAQYHVLREEGTERPYSSPLNNEHRSGVFACAGCKLDLFSSRTKFDSHTGWPSFWAPLDHAVATREDGSFGMVRTEVHCRRCGGHLGHVFDDGPKPTGLRYCMNGLAMTFTPQAA</sequence>
<reference evidence="11" key="1">
    <citation type="submission" date="2016-10" db="EMBL/GenBank/DDBJ databases">
        <authorList>
            <person name="Varghese N."/>
            <person name="Submissions S."/>
        </authorList>
    </citation>
    <scope>NUCLEOTIDE SEQUENCE [LARGE SCALE GENOMIC DNA]</scope>
    <source>
        <strain evidence="11">LMG 26031</strain>
    </source>
</reference>
<keyword evidence="8" id="KW-0732">Signal</keyword>
<organism evidence="10 11">
    <name type="scientific">Paraburkholderia diazotrophica</name>
    <dbReference type="NCBI Taxonomy" id="667676"/>
    <lineage>
        <taxon>Bacteria</taxon>
        <taxon>Pseudomonadati</taxon>
        <taxon>Pseudomonadota</taxon>
        <taxon>Betaproteobacteria</taxon>
        <taxon>Burkholderiales</taxon>
        <taxon>Burkholderiaceae</taxon>
        <taxon>Paraburkholderia</taxon>
    </lineage>
</organism>
<keyword evidence="4" id="KW-0479">Metal-binding</keyword>
<dbReference type="GO" id="GO:0033743">
    <property type="term" value="F:peptide-methionine (R)-S-oxide reductase activity"/>
    <property type="evidence" value="ECO:0007669"/>
    <property type="project" value="UniProtKB-EC"/>
</dbReference>
<dbReference type="EMBL" id="FNYE01000043">
    <property type="protein sequence ID" value="SEK09155.1"/>
    <property type="molecule type" value="Genomic_DNA"/>
</dbReference>
<dbReference type="InterPro" id="IPR002579">
    <property type="entry name" value="Met_Sox_Rdtase_MsrB_dom"/>
</dbReference>
<dbReference type="OrthoDB" id="9785497at2"/>
<comment type="similarity">
    <text evidence="2">Belongs to the MsrB Met sulfoxide reductase family.</text>
</comment>
<evidence type="ECO:0000256" key="1">
    <source>
        <dbReference type="ARBA" id="ARBA00001947"/>
    </source>
</evidence>
<evidence type="ECO:0000313" key="11">
    <source>
        <dbReference type="Proteomes" id="UP000198866"/>
    </source>
</evidence>
<dbReference type="AlphaFoldDB" id="A0A1H7EET4"/>
<dbReference type="FunFam" id="2.170.150.20:FF:000001">
    <property type="entry name" value="Peptide methionine sulfoxide reductase MsrB"/>
    <property type="match status" value="1"/>
</dbReference>
<dbReference type="Proteomes" id="UP000198866">
    <property type="component" value="Unassembled WGS sequence"/>
</dbReference>
<dbReference type="NCBIfam" id="TIGR00357">
    <property type="entry name" value="peptide-methionine (R)-S-oxide reductase MsrB"/>
    <property type="match status" value="1"/>
</dbReference>
<dbReference type="EC" id="1.8.4.12" evidence="3"/>
<evidence type="ECO:0000259" key="9">
    <source>
        <dbReference type="PROSITE" id="PS51790"/>
    </source>
</evidence>
<protein>
    <recommendedName>
        <fullName evidence="3">peptide-methionine (R)-S-oxide reductase</fullName>
        <ecNumber evidence="3">1.8.4.12</ecNumber>
    </recommendedName>
</protein>
<dbReference type="PROSITE" id="PS51318">
    <property type="entry name" value="TAT"/>
    <property type="match status" value="1"/>
</dbReference>
<dbReference type="InterPro" id="IPR011057">
    <property type="entry name" value="Mss4-like_sf"/>
</dbReference>
<evidence type="ECO:0000256" key="8">
    <source>
        <dbReference type="SAM" id="SignalP"/>
    </source>
</evidence>
<evidence type="ECO:0000256" key="6">
    <source>
        <dbReference type="ARBA" id="ARBA00023002"/>
    </source>
</evidence>
<evidence type="ECO:0000256" key="5">
    <source>
        <dbReference type="ARBA" id="ARBA00022833"/>
    </source>
</evidence>
<dbReference type="InterPro" id="IPR006311">
    <property type="entry name" value="TAT_signal"/>
</dbReference>
<name>A0A1H7EET4_9BURK</name>
<evidence type="ECO:0000256" key="2">
    <source>
        <dbReference type="ARBA" id="ARBA00007174"/>
    </source>
</evidence>
<dbReference type="Pfam" id="PF01641">
    <property type="entry name" value="SelR"/>
    <property type="match status" value="1"/>
</dbReference>
<evidence type="ECO:0000256" key="4">
    <source>
        <dbReference type="ARBA" id="ARBA00022723"/>
    </source>
</evidence>
<keyword evidence="6" id="KW-0560">Oxidoreductase</keyword>
<feature type="chain" id="PRO_5011794559" description="peptide-methionine (R)-S-oxide reductase" evidence="8">
    <location>
        <begin position="29"/>
        <end position="174"/>
    </location>
</feature>
<dbReference type="GO" id="GO:0005737">
    <property type="term" value="C:cytoplasm"/>
    <property type="evidence" value="ECO:0007669"/>
    <property type="project" value="TreeGrafter"/>
</dbReference>
<feature type="domain" description="MsrB" evidence="9">
    <location>
        <begin position="51"/>
        <end position="172"/>
    </location>
</feature>
<dbReference type="STRING" id="667676.SAMN05192539_104321"/>
<dbReference type="SUPFAM" id="SSF51316">
    <property type="entry name" value="Mss4-like"/>
    <property type="match status" value="1"/>
</dbReference>
<proteinExistence type="inferred from homology"/>
<comment type="catalytic activity">
    <reaction evidence="7">
        <text>L-methionyl-[protein] + [thioredoxin]-disulfide + H2O = L-methionyl-(R)-S-oxide-[protein] + [thioredoxin]-dithiol</text>
        <dbReference type="Rhea" id="RHEA:24164"/>
        <dbReference type="Rhea" id="RHEA-COMP:10698"/>
        <dbReference type="Rhea" id="RHEA-COMP:10700"/>
        <dbReference type="Rhea" id="RHEA-COMP:12313"/>
        <dbReference type="Rhea" id="RHEA-COMP:12314"/>
        <dbReference type="ChEBI" id="CHEBI:15377"/>
        <dbReference type="ChEBI" id="CHEBI:16044"/>
        <dbReference type="ChEBI" id="CHEBI:29950"/>
        <dbReference type="ChEBI" id="CHEBI:45764"/>
        <dbReference type="ChEBI" id="CHEBI:50058"/>
        <dbReference type="EC" id="1.8.4.12"/>
    </reaction>
</comment>
<dbReference type="PANTHER" id="PTHR10173">
    <property type="entry name" value="METHIONINE SULFOXIDE REDUCTASE"/>
    <property type="match status" value="1"/>
</dbReference>
<dbReference type="RefSeq" id="WP_090873174.1">
    <property type="nucleotide sequence ID" value="NZ_FNYE01000043.1"/>
</dbReference>
<keyword evidence="11" id="KW-1185">Reference proteome</keyword>
<dbReference type="GO" id="GO:0006979">
    <property type="term" value="P:response to oxidative stress"/>
    <property type="evidence" value="ECO:0007669"/>
    <property type="project" value="InterPro"/>
</dbReference>
<dbReference type="PROSITE" id="PS51790">
    <property type="entry name" value="MSRB"/>
    <property type="match status" value="1"/>
</dbReference>
<evidence type="ECO:0000256" key="7">
    <source>
        <dbReference type="ARBA" id="ARBA00048488"/>
    </source>
</evidence>